<evidence type="ECO:0000256" key="4">
    <source>
        <dbReference type="ARBA" id="ARBA00023254"/>
    </source>
</evidence>
<dbReference type="GO" id="GO:0007131">
    <property type="term" value="P:reciprocal meiotic recombination"/>
    <property type="evidence" value="ECO:0007669"/>
    <property type="project" value="InterPro"/>
</dbReference>
<keyword evidence="9" id="KW-0436">Ligase</keyword>
<keyword evidence="8" id="KW-1185">Reference proteome</keyword>
<keyword evidence="3" id="KW-0862">Zinc</keyword>
<feature type="region of interest" description="Disordered" evidence="6">
    <location>
        <begin position="172"/>
        <end position="255"/>
    </location>
</feature>
<feature type="region of interest" description="Disordered" evidence="6">
    <location>
        <begin position="125"/>
        <end position="160"/>
    </location>
</feature>
<evidence type="ECO:0000313" key="8">
    <source>
        <dbReference type="Proteomes" id="UP001652627"/>
    </source>
</evidence>
<accession>A0A8B7IFP7</accession>
<feature type="compositionally biased region" description="Polar residues" evidence="6">
    <location>
        <begin position="126"/>
        <end position="160"/>
    </location>
</feature>
<dbReference type="InterPro" id="IPR001841">
    <property type="entry name" value="Znf_RING"/>
</dbReference>
<keyword evidence="1" id="KW-0479">Metal-binding</keyword>
<evidence type="ECO:0000256" key="6">
    <source>
        <dbReference type="SAM" id="MobiDB-lite"/>
    </source>
</evidence>
<dbReference type="GO" id="GO:0016874">
    <property type="term" value="F:ligase activity"/>
    <property type="evidence" value="ECO:0007669"/>
    <property type="project" value="UniProtKB-KW"/>
</dbReference>
<dbReference type="CTD" id="285498"/>
<dbReference type="Proteomes" id="UP001652627">
    <property type="component" value="Chromosome 5"/>
</dbReference>
<protein>
    <submittedName>
        <fullName evidence="9">Probable E3 SUMO-protein ligase RNF212</fullName>
    </submittedName>
</protein>
<feature type="domain" description="RING-type" evidence="7">
    <location>
        <begin position="7"/>
        <end position="47"/>
    </location>
</feature>
<keyword evidence="4" id="KW-0469">Meiosis</keyword>
<sequence length="305" mass="33591">MAALAFCNACFREPCQAAPRFSLTSCGHVVCELCLQKGKKDECLICRTPCRTLLLSKQTNPDIQSLFMGIDTLCKKYSKEITQISEFQEKHRRHLVAYHKQKTLKLEESLKKATQQLHQIQCMKPPQQTTQLPLSSTSRNPLSIPSKIQNGYSSYSLHPSHASTSEIMDSMEIDPVPSPMRKPETLTGPTRLSLITPPQGGRMGSVSYRSSQPSGIMSSQNSKAGSTRSTPIRLPHNGCPLTSSSGSQSSRMGSWATSDFRTPQLYPFTSPSSQSSGTRHPITIPGLLQRQHLGSTNFGGHSVER</sequence>
<name>A0A8B7IFP7_9AVES</name>
<dbReference type="GO" id="GO:0016925">
    <property type="term" value="P:protein sumoylation"/>
    <property type="evidence" value="ECO:0007669"/>
    <property type="project" value="TreeGrafter"/>
</dbReference>
<dbReference type="AlphaFoldDB" id="A0A8B7IFP7"/>
<dbReference type="PROSITE" id="PS50089">
    <property type="entry name" value="ZF_RING_2"/>
    <property type="match status" value="1"/>
</dbReference>
<dbReference type="OrthoDB" id="2535391at2759"/>
<evidence type="ECO:0000259" key="7">
    <source>
        <dbReference type="PROSITE" id="PS50089"/>
    </source>
</evidence>
<dbReference type="GO" id="GO:0007129">
    <property type="term" value="P:homologous chromosome pairing at meiosis"/>
    <property type="evidence" value="ECO:0007669"/>
    <property type="project" value="TreeGrafter"/>
</dbReference>
<dbReference type="GO" id="GO:0019789">
    <property type="term" value="F:SUMO transferase activity"/>
    <property type="evidence" value="ECO:0007669"/>
    <property type="project" value="InterPro"/>
</dbReference>
<proteinExistence type="predicted"/>
<gene>
    <name evidence="9" type="primary">RNF212</name>
</gene>
<keyword evidence="2 5" id="KW-0863">Zinc-finger</keyword>
<evidence type="ECO:0000256" key="5">
    <source>
        <dbReference type="PROSITE-ProRule" id="PRU00175"/>
    </source>
</evidence>
<evidence type="ECO:0000256" key="1">
    <source>
        <dbReference type="ARBA" id="ARBA00022723"/>
    </source>
</evidence>
<dbReference type="Pfam" id="PF14634">
    <property type="entry name" value="zf-RING_5"/>
    <property type="match status" value="1"/>
</dbReference>
<dbReference type="CDD" id="cd16746">
    <property type="entry name" value="RING-HC_RNF212"/>
    <property type="match status" value="1"/>
</dbReference>
<dbReference type="RefSeq" id="XP_013797720.2">
    <property type="nucleotide sequence ID" value="XM_013942266.2"/>
</dbReference>
<dbReference type="InterPro" id="IPR017907">
    <property type="entry name" value="Znf_RING_CS"/>
</dbReference>
<dbReference type="GO" id="GO:0008270">
    <property type="term" value="F:zinc ion binding"/>
    <property type="evidence" value="ECO:0007669"/>
    <property type="project" value="UniProtKB-KW"/>
</dbReference>
<dbReference type="GeneID" id="106484133"/>
<evidence type="ECO:0000256" key="3">
    <source>
        <dbReference type="ARBA" id="ARBA00022833"/>
    </source>
</evidence>
<organism evidence="8 9">
    <name type="scientific">Apteryx mantelli</name>
    <name type="common">North Island brown kiwi</name>
    <dbReference type="NCBI Taxonomy" id="2696672"/>
    <lineage>
        <taxon>Eukaryota</taxon>
        <taxon>Metazoa</taxon>
        <taxon>Chordata</taxon>
        <taxon>Craniata</taxon>
        <taxon>Vertebrata</taxon>
        <taxon>Euteleostomi</taxon>
        <taxon>Archelosauria</taxon>
        <taxon>Archosauria</taxon>
        <taxon>Dinosauria</taxon>
        <taxon>Saurischia</taxon>
        <taxon>Theropoda</taxon>
        <taxon>Coelurosauria</taxon>
        <taxon>Aves</taxon>
        <taxon>Palaeognathae</taxon>
        <taxon>Apterygiformes</taxon>
        <taxon>Apterygidae</taxon>
        <taxon>Apteryx</taxon>
    </lineage>
</organism>
<dbReference type="KEGG" id="aam:106484133"/>
<dbReference type="PANTHER" id="PTHR22663">
    <property type="entry name" value="RING FINGER PROTEIN NARYA-RELATED"/>
    <property type="match status" value="1"/>
</dbReference>
<feature type="compositionally biased region" description="Low complexity" evidence="6">
    <location>
        <begin position="243"/>
        <end position="254"/>
    </location>
</feature>
<evidence type="ECO:0000256" key="2">
    <source>
        <dbReference type="ARBA" id="ARBA00022771"/>
    </source>
</evidence>
<feature type="compositionally biased region" description="Polar residues" evidence="6">
    <location>
        <begin position="207"/>
        <end position="230"/>
    </location>
</feature>
<dbReference type="GO" id="GO:0000795">
    <property type="term" value="C:synaptonemal complex"/>
    <property type="evidence" value="ECO:0007669"/>
    <property type="project" value="InterPro"/>
</dbReference>
<dbReference type="PROSITE" id="PS00518">
    <property type="entry name" value="ZF_RING_1"/>
    <property type="match status" value="1"/>
</dbReference>
<reference evidence="9" key="1">
    <citation type="submission" date="2025-08" db="UniProtKB">
        <authorList>
            <consortium name="RefSeq"/>
        </authorList>
    </citation>
    <scope>IDENTIFICATION</scope>
    <source>
        <tissue evidence="9">Blood</tissue>
    </source>
</reference>
<dbReference type="PANTHER" id="PTHR22663:SF21">
    <property type="entry name" value="E3 SUMO-PROTEIN LIGASE RNF212-RELATED"/>
    <property type="match status" value="1"/>
</dbReference>
<dbReference type="InterPro" id="IPR042123">
    <property type="entry name" value="Zip3/RNF212-like"/>
</dbReference>
<evidence type="ECO:0000313" key="9">
    <source>
        <dbReference type="RefSeq" id="XP_013797720.2"/>
    </source>
</evidence>